<keyword evidence="5 7" id="KW-0472">Membrane</keyword>
<evidence type="ECO:0000256" key="4">
    <source>
        <dbReference type="ARBA" id="ARBA00022989"/>
    </source>
</evidence>
<dbReference type="Pfam" id="PF04547">
    <property type="entry name" value="Anoctamin"/>
    <property type="match status" value="3"/>
</dbReference>
<feature type="transmembrane region" description="Helical" evidence="7">
    <location>
        <begin position="447"/>
        <end position="470"/>
    </location>
</feature>
<dbReference type="GO" id="GO:0005886">
    <property type="term" value="C:plasma membrane"/>
    <property type="evidence" value="ECO:0007669"/>
    <property type="project" value="UniProtKB-SubCell"/>
</dbReference>
<evidence type="ECO:0000256" key="3">
    <source>
        <dbReference type="ARBA" id="ARBA00022692"/>
    </source>
</evidence>
<evidence type="ECO:0000259" key="8">
    <source>
        <dbReference type="Pfam" id="PF04547"/>
    </source>
</evidence>
<evidence type="ECO:0000259" key="9">
    <source>
        <dbReference type="Pfam" id="PF16178"/>
    </source>
</evidence>
<protein>
    <submittedName>
        <fullName evidence="10">13669_t:CDS:1</fullName>
    </submittedName>
</protein>
<dbReference type="OrthoDB" id="296386at2759"/>
<dbReference type="Proteomes" id="UP000789759">
    <property type="component" value="Unassembled WGS sequence"/>
</dbReference>
<dbReference type="InterPro" id="IPR032394">
    <property type="entry name" value="Anoct_dimer"/>
</dbReference>
<accession>A0A9N8VFV2</accession>
<keyword evidence="4 7" id="KW-1133">Transmembrane helix</keyword>
<proteinExistence type="predicted"/>
<feature type="domain" description="Anoctamin transmembrane" evidence="8">
    <location>
        <begin position="575"/>
        <end position="664"/>
    </location>
</feature>
<dbReference type="GO" id="GO:0046983">
    <property type="term" value="F:protein dimerization activity"/>
    <property type="evidence" value="ECO:0007669"/>
    <property type="project" value="InterPro"/>
</dbReference>
<evidence type="ECO:0000256" key="1">
    <source>
        <dbReference type="ARBA" id="ARBA00004651"/>
    </source>
</evidence>
<evidence type="ECO:0000256" key="5">
    <source>
        <dbReference type="ARBA" id="ARBA00023136"/>
    </source>
</evidence>
<feature type="transmembrane region" description="Helical" evidence="7">
    <location>
        <begin position="627"/>
        <end position="651"/>
    </location>
</feature>
<evidence type="ECO:0000256" key="7">
    <source>
        <dbReference type="SAM" id="Phobius"/>
    </source>
</evidence>
<keyword evidence="3 7" id="KW-0812">Transmembrane</keyword>
<dbReference type="PANTHER" id="PTHR12308">
    <property type="entry name" value="ANOCTAMIN"/>
    <property type="match status" value="1"/>
</dbReference>
<dbReference type="AlphaFoldDB" id="A0A9N8VFV2"/>
<dbReference type="EMBL" id="CAJVQA010000014">
    <property type="protein sequence ID" value="CAG8449835.1"/>
    <property type="molecule type" value="Genomic_DNA"/>
</dbReference>
<dbReference type="GO" id="GO:0005254">
    <property type="term" value="F:chloride channel activity"/>
    <property type="evidence" value="ECO:0007669"/>
    <property type="project" value="TreeGrafter"/>
</dbReference>
<dbReference type="InterPro" id="IPR007632">
    <property type="entry name" value="Anoctamin"/>
</dbReference>
<feature type="transmembrane region" description="Helical" evidence="7">
    <location>
        <begin position="588"/>
        <end position="607"/>
    </location>
</feature>
<name>A0A9N8VFV2_9GLOM</name>
<keyword evidence="11" id="KW-1185">Reference proteome</keyword>
<reference evidence="10" key="1">
    <citation type="submission" date="2021-06" db="EMBL/GenBank/DDBJ databases">
        <authorList>
            <person name="Kallberg Y."/>
            <person name="Tangrot J."/>
            <person name="Rosling A."/>
        </authorList>
    </citation>
    <scope>NUCLEOTIDE SEQUENCE</scope>
    <source>
        <strain evidence="10">FL966</strain>
    </source>
</reference>
<keyword evidence="6" id="KW-0325">Glycoprotein</keyword>
<comment type="caution">
    <text evidence="10">The sequence shown here is derived from an EMBL/GenBank/DDBJ whole genome shotgun (WGS) entry which is preliminary data.</text>
</comment>
<gene>
    <name evidence="10" type="ORF">CPELLU_LOCUS76</name>
</gene>
<evidence type="ECO:0000256" key="6">
    <source>
        <dbReference type="ARBA" id="ARBA00023180"/>
    </source>
</evidence>
<dbReference type="GO" id="GO:0032541">
    <property type="term" value="C:cortical endoplasmic reticulum"/>
    <property type="evidence" value="ECO:0007669"/>
    <property type="project" value="TreeGrafter"/>
</dbReference>
<feature type="domain" description="Anoctamin transmembrane" evidence="8">
    <location>
        <begin position="485"/>
        <end position="573"/>
    </location>
</feature>
<keyword evidence="2" id="KW-1003">Cell membrane</keyword>
<feature type="domain" description="Anoctamin dimerisation" evidence="9">
    <location>
        <begin position="145"/>
        <end position="327"/>
    </location>
</feature>
<sequence length="695" mass="80705">MDTNSADEDVVITVTQQKVLDDISSKSANKRKIFLPDEIDSKLFETIKEWKAEIGDATIKEWKAESGEDEITVALQSIFEKIFPQNNQSSTKVDAITMTLFPDRHPDFIPKYLADVNNKENKEKRPGPIKVDAIAKAFLAYSHPDFIFKYPANDNNEVRKEMRKNFVQLLLRAGLVVEREICEEHKYLKIFAPFSLLCENAQNMQLKFPLKPTKNLKNMKDSNTKDPKKRFLFSFTFDVINSNKNSAPFKTKNLRRFKGGDEGSKTLLNFFSPARRNLLVNRIINVASYPDLEKYNDEERNEFELSKLISEKVFTGCYPLHYDNLRKGLANNRQSQPWDIIRRQIREYFGEKLALYFVFMTALFLESWKRANSTLQYNWDVMEYEEGELPRPGFFGRTRRSSMKEEMEIYFPTSEKLKRFTVSGIIIFVALCIFLITIGVLLVFPKIWIHVGIYTSVTTALVSLTVMIVLRVYIRSLLNRPEVTTGCEYDNCFTELTVQLAIVMVGKQAFGQITEVFIPLFVSKFNEWYRQYMRGSKKPTDEDQRPVKVEHSQWVKDGDLVDPPQIEDSEYVKIVGYMAQDIGMWEKALNFLSIFGVLTNAIIIAFYSSWLRAQFLDYVDGDESSLLIARLMFIIVFEHIVYAIKLIAYLIPNQSSSLKKAIVKEKYMVNYTKSEMKRVCHHKKLDSEESTNTLT</sequence>
<evidence type="ECO:0000313" key="11">
    <source>
        <dbReference type="Proteomes" id="UP000789759"/>
    </source>
</evidence>
<dbReference type="InterPro" id="IPR049452">
    <property type="entry name" value="Anoctamin_TM"/>
</dbReference>
<feature type="domain" description="Anoctamin transmembrane" evidence="8">
    <location>
        <begin position="362"/>
        <end position="473"/>
    </location>
</feature>
<comment type="subcellular location">
    <subcellularLocation>
        <location evidence="1">Cell membrane</location>
        <topology evidence="1">Multi-pass membrane protein</topology>
    </subcellularLocation>
</comment>
<evidence type="ECO:0000256" key="2">
    <source>
        <dbReference type="ARBA" id="ARBA00022475"/>
    </source>
</evidence>
<organism evidence="10 11">
    <name type="scientific">Cetraspora pellucida</name>
    <dbReference type="NCBI Taxonomy" id="1433469"/>
    <lineage>
        <taxon>Eukaryota</taxon>
        <taxon>Fungi</taxon>
        <taxon>Fungi incertae sedis</taxon>
        <taxon>Mucoromycota</taxon>
        <taxon>Glomeromycotina</taxon>
        <taxon>Glomeromycetes</taxon>
        <taxon>Diversisporales</taxon>
        <taxon>Gigasporaceae</taxon>
        <taxon>Cetraspora</taxon>
    </lineage>
</organism>
<dbReference type="Pfam" id="PF16178">
    <property type="entry name" value="Anoct_dimer"/>
    <property type="match status" value="1"/>
</dbReference>
<evidence type="ECO:0000313" key="10">
    <source>
        <dbReference type="EMBL" id="CAG8449835.1"/>
    </source>
</evidence>
<feature type="transmembrane region" description="Helical" evidence="7">
    <location>
        <begin position="420"/>
        <end position="441"/>
    </location>
</feature>
<dbReference type="PANTHER" id="PTHR12308:SF73">
    <property type="entry name" value="ANOCTAMIN"/>
    <property type="match status" value="1"/>
</dbReference>